<feature type="compositionally biased region" description="Polar residues" evidence="2">
    <location>
        <begin position="457"/>
        <end position="469"/>
    </location>
</feature>
<reference evidence="4" key="3">
    <citation type="submission" date="2020-03" db="EMBL/GenBank/DDBJ databases">
        <title>A mixture of massive structural variations and highly conserved coding sequences in Ustilaginoidea virens genome.</title>
        <authorList>
            <person name="Zhang K."/>
            <person name="Zhao Z."/>
            <person name="Zhang Z."/>
            <person name="Li Y."/>
            <person name="Hsiang T."/>
            <person name="Sun W."/>
        </authorList>
    </citation>
    <scope>NUCLEOTIDE SEQUENCE</scope>
    <source>
        <strain evidence="4">UV-8b</strain>
    </source>
</reference>
<evidence type="ECO:0000256" key="2">
    <source>
        <dbReference type="SAM" id="MobiDB-lite"/>
    </source>
</evidence>
<dbReference type="Proteomes" id="UP000027002">
    <property type="component" value="Chromosome 1"/>
</dbReference>
<proteinExistence type="inferred from homology"/>
<feature type="compositionally biased region" description="Polar residues" evidence="2">
    <location>
        <begin position="385"/>
        <end position="399"/>
    </location>
</feature>
<feature type="compositionally biased region" description="Low complexity" evidence="2">
    <location>
        <begin position="13"/>
        <end position="26"/>
    </location>
</feature>
<name>A0A063C3K0_USTVR</name>
<feature type="compositionally biased region" description="Basic and acidic residues" evidence="2">
    <location>
        <begin position="74"/>
        <end position="85"/>
    </location>
</feature>
<feature type="compositionally biased region" description="Low complexity" evidence="2">
    <location>
        <begin position="326"/>
        <end position="342"/>
    </location>
</feature>
<evidence type="ECO:0000313" key="4">
    <source>
        <dbReference type="EMBL" id="QUC16718.1"/>
    </source>
</evidence>
<feature type="compositionally biased region" description="Polar residues" evidence="2">
    <location>
        <begin position="132"/>
        <end position="147"/>
    </location>
</feature>
<dbReference type="EMBL" id="BBTG02000025">
    <property type="protein sequence ID" value="GAO15725.1"/>
    <property type="molecule type" value="Genomic_DNA"/>
</dbReference>
<dbReference type="Proteomes" id="UP000054053">
    <property type="component" value="Unassembled WGS sequence"/>
</dbReference>
<evidence type="ECO:0000313" key="3">
    <source>
        <dbReference type="EMBL" id="GAO15725.1"/>
    </source>
</evidence>
<keyword evidence="5" id="KW-1185">Reference proteome</keyword>
<evidence type="ECO:0000256" key="1">
    <source>
        <dbReference type="ARBA" id="ARBA00044955"/>
    </source>
</evidence>
<dbReference type="EMBL" id="CP072753">
    <property type="protein sequence ID" value="QUC16718.1"/>
    <property type="molecule type" value="Genomic_DNA"/>
</dbReference>
<reference evidence="6" key="2">
    <citation type="journal article" date="2016" name="Genome Announc.">
        <title>Genome sequence of Ustilaginoidea virens IPU010, a rice pathogenic fungus causing false smut.</title>
        <authorList>
            <person name="Kumagai T."/>
            <person name="Ishii T."/>
            <person name="Terai G."/>
            <person name="Umemura M."/>
            <person name="Machida M."/>
            <person name="Asai K."/>
        </authorList>
    </citation>
    <scope>NUCLEOTIDE SEQUENCE [LARGE SCALE GENOMIC DNA]</scope>
    <source>
        <strain evidence="6">IPU010</strain>
    </source>
</reference>
<protein>
    <recommendedName>
        <fullName evidence="7">LysM domain-containing protein</fullName>
    </recommendedName>
</protein>
<sequence length="620" mass="65669">MTNRGNPAKNAAHHPSSALSASSHQAVPSAPRQRNRHLCASGDAADGPSGTASTVGVGAGHYHASRSPVSNCETRSEAEEWESSRARHAANNAAGGTELVQFLEDSWTQSWSSIQSFTSNLIFGGGNHPKTPRSSTKNPGSRANSRPDTWGPAPPIRPSANRSAAAAAAAAAASASLAQREAGLKAAKTASLLESQERGNGGLAGTARYKRRSSDEIVPSDPQHEEQLVYIHDVQPDDTYAGIILRYRCREDVFRKSNGLWSRDTVQTRKWLIVPTDACEIRGRPCNAPSAQQDCTDLLAPTPAATEDPWSGRGDAPRSDFFGLNSAPPADAPGSGPQQQGGESDKPWTHVRWVQIDSLSRPIQIARMARQSLGYFPARRKKSIRTGSTRSTPRQSLDLSTAPPGSMEGSLPCRHSSFGSHALAPGSPTSSRSRVASEPAGRRPQWMRRPGGVGSMGKSSTSPGPDQDYFNNWTKKHLPGLSVEGLPSMSVMGSETARFGITQGSTNIVESPFEEGRDAGSASRQGSGLDRAAAAVEQWLRGALARRPGTPLLGGRMKPNSAAAASDEEVTDLIELTDAASEEERIAWDATASLAASTALHTASQHEDGANLRGQSPPKL</sequence>
<feature type="region of interest" description="Disordered" evidence="2">
    <location>
        <begin position="301"/>
        <end position="346"/>
    </location>
</feature>
<dbReference type="AlphaFoldDB" id="A0A063C3K0"/>
<evidence type="ECO:0000313" key="5">
    <source>
        <dbReference type="Proteomes" id="UP000027002"/>
    </source>
</evidence>
<dbReference type="InterPro" id="IPR036779">
    <property type="entry name" value="LysM_dom_sf"/>
</dbReference>
<organism evidence="3 6">
    <name type="scientific">Ustilaginoidea virens</name>
    <name type="common">Rice false smut fungus</name>
    <name type="synonym">Villosiclava virens</name>
    <dbReference type="NCBI Taxonomy" id="1159556"/>
    <lineage>
        <taxon>Eukaryota</taxon>
        <taxon>Fungi</taxon>
        <taxon>Dikarya</taxon>
        <taxon>Ascomycota</taxon>
        <taxon>Pezizomycotina</taxon>
        <taxon>Sordariomycetes</taxon>
        <taxon>Hypocreomycetidae</taxon>
        <taxon>Hypocreales</taxon>
        <taxon>Clavicipitaceae</taxon>
        <taxon>Ustilaginoidea</taxon>
    </lineage>
</organism>
<feature type="region of interest" description="Disordered" evidence="2">
    <location>
        <begin position="377"/>
        <end position="469"/>
    </location>
</feature>
<feature type="region of interest" description="Disordered" evidence="2">
    <location>
        <begin position="195"/>
        <end position="223"/>
    </location>
</feature>
<dbReference type="KEGG" id="uvi:66061737"/>
<dbReference type="HOGENOM" id="CLU_015384_0_0_1"/>
<dbReference type="InterPro" id="IPR045030">
    <property type="entry name" value="LYSM1-4"/>
</dbReference>
<feature type="region of interest" description="Disordered" evidence="2">
    <location>
        <begin position="1"/>
        <end position="89"/>
    </location>
</feature>
<feature type="region of interest" description="Disordered" evidence="2">
    <location>
        <begin position="123"/>
        <end position="162"/>
    </location>
</feature>
<reference evidence="3" key="1">
    <citation type="journal article" date="2016" name="Genome Announc.">
        <title>Genome Sequence of Ustilaginoidea virens IPU010, a Rice Pathogenic Fungus Causing False Smut.</title>
        <authorList>
            <person name="Kumagai T."/>
            <person name="Ishii T."/>
            <person name="Terai G."/>
            <person name="Umemura M."/>
            <person name="Machida M."/>
            <person name="Asai K."/>
        </authorList>
    </citation>
    <scope>NUCLEOTIDE SEQUENCE [LARGE SCALE GENOMIC DNA]</scope>
    <source>
        <strain evidence="3">IPU010</strain>
    </source>
</reference>
<dbReference type="GeneID" id="66061737"/>
<evidence type="ECO:0008006" key="7">
    <source>
        <dbReference type="Google" id="ProtNLM"/>
    </source>
</evidence>
<gene>
    <name evidence="4" type="ORF">UV8b_00959</name>
    <name evidence="3" type="ORF">UVI_02043460</name>
</gene>
<dbReference type="Gene3D" id="3.10.350.10">
    <property type="entry name" value="LysM domain"/>
    <property type="match status" value="1"/>
</dbReference>
<feature type="region of interest" description="Disordered" evidence="2">
    <location>
        <begin position="599"/>
        <end position="620"/>
    </location>
</feature>
<dbReference type="PANTHER" id="PTHR20932">
    <property type="entry name" value="LYSM AND PUTATIVE PEPTIDOGLYCAN-BINDING DOMAIN-CONTAINING PROTEIN"/>
    <property type="match status" value="1"/>
</dbReference>
<dbReference type="OrthoDB" id="2192830at2759"/>
<feature type="region of interest" description="Disordered" evidence="2">
    <location>
        <begin position="548"/>
        <end position="569"/>
    </location>
</feature>
<dbReference type="STRING" id="1159556.A0A063C3K0"/>
<dbReference type="RefSeq" id="XP_042994391.1">
    <property type="nucleotide sequence ID" value="XM_043138457.1"/>
</dbReference>
<dbReference type="PANTHER" id="PTHR20932:SF8">
    <property type="entry name" value="LD22649P"/>
    <property type="match status" value="1"/>
</dbReference>
<accession>A0A063C3K0</accession>
<comment type="similarity">
    <text evidence="1">Belongs to the secreted LysM effector family.</text>
</comment>
<evidence type="ECO:0000313" key="6">
    <source>
        <dbReference type="Proteomes" id="UP000054053"/>
    </source>
</evidence>